<dbReference type="Proteomes" id="UP000627781">
    <property type="component" value="Unassembled WGS sequence"/>
</dbReference>
<dbReference type="Pfam" id="PF01966">
    <property type="entry name" value="HD"/>
    <property type="match status" value="1"/>
</dbReference>
<comment type="caution">
    <text evidence="2">The sequence shown here is derived from an EMBL/GenBank/DDBJ whole genome shotgun (WGS) entry which is preliminary data.</text>
</comment>
<dbReference type="PANTHER" id="PTHR33594:SF1">
    <property type="entry name" value="HD_PDEASE DOMAIN-CONTAINING PROTEIN"/>
    <property type="match status" value="1"/>
</dbReference>
<reference evidence="2 3" key="1">
    <citation type="submission" date="2020-08" db="EMBL/GenBank/DDBJ databases">
        <title>A Genomic Blueprint of the Chicken Gut Microbiome.</title>
        <authorList>
            <person name="Gilroy R."/>
            <person name="Ravi A."/>
            <person name="Getino M."/>
            <person name="Pursley I."/>
            <person name="Horton D.L."/>
            <person name="Alikhan N.-F."/>
            <person name="Baker D."/>
            <person name="Gharbi K."/>
            <person name="Hall N."/>
            <person name="Watson M."/>
            <person name="Adriaenssens E.M."/>
            <person name="Foster-Nyarko E."/>
            <person name="Jarju S."/>
            <person name="Secka A."/>
            <person name="Antonio M."/>
            <person name="Oren A."/>
            <person name="Chaudhuri R."/>
            <person name="La Ragione R.M."/>
            <person name="Hildebrand F."/>
            <person name="Pallen M.J."/>
        </authorList>
    </citation>
    <scope>NUCLEOTIDE SEQUENCE [LARGE SCALE GENOMIC DNA]</scope>
    <source>
        <strain evidence="2 3">Sa3CVN1</strain>
    </source>
</reference>
<dbReference type="RefSeq" id="WP_191768353.1">
    <property type="nucleotide sequence ID" value="NZ_JACSRA010000011.1"/>
</dbReference>
<evidence type="ECO:0000259" key="1">
    <source>
        <dbReference type="PROSITE" id="PS51831"/>
    </source>
</evidence>
<gene>
    <name evidence="2" type="ORF">H9661_08905</name>
</gene>
<accession>A0ABR8PTF9</accession>
<dbReference type="EMBL" id="JACSRA010000011">
    <property type="protein sequence ID" value="MBD7911473.1"/>
    <property type="molecule type" value="Genomic_DNA"/>
</dbReference>
<dbReference type="Gene3D" id="1.10.3210.10">
    <property type="entry name" value="Hypothetical protein af1432"/>
    <property type="match status" value="1"/>
</dbReference>
<protein>
    <submittedName>
        <fullName evidence="2">HD domain-containing protein</fullName>
    </submittedName>
</protein>
<dbReference type="SUPFAM" id="SSF109604">
    <property type="entry name" value="HD-domain/PDEase-like"/>
    <property type="match status" value="1"/>
</dbReference>
<dbReference type="PROSITE" id="PS51831">
    <property type="entry name" value="HD"/>
    <property type="match status" value="1"/>
</dbReference>
<keyword evidence="3" id="KW-1185">Reference proteome</keyword>
<evidence type="ECO:0000313" key="2">
    <source>
        <dbReference type="EMBL" id="MBD7911473.1"/>
    </source>
</evidence>
<organism evidence="2 3">
    <name type="scientific">Clostridium cibarium</name>
    <dbReference type="NCBI Taxonomy" id="2762247"/>
    <lineage>
        <taxon>Bacteria</taxon>
        <taxon>Bacillati</taxon>
        <taxon>Bacillota</taxon>
        <taxon>Clostridia</taxon>
        <taxon>Eubacteriales</taxon>
        <taxon>Clostridiaceae</taxon>
        <taxon>Clostridium</taxon>
    </lineage>
</organism>
<dbReference type="CDD" id="cd00077">
    <property type="entry name" value="HDc"/>
    <property type="match status" value="1"/>
</dbReference>
<feature type="domain" description="HD" evidence="1">
    <location>
        <begin position="20"/>
        <end position="122"/>
    </location>
</feature>
<dbReference type="InterPro" id="IPR003607">
    <property type="entry name" value="HD/PDEase_dom"/>
</dbReference>
<name>A0ABR8PTF9_9CLOT</name>
<proteinExistence type="predicted"/>
<dbReference type="SMART" id="SM00471">
    <property type="entry name" value="HDc"/>
    <property type="match status" value="1"/>
</dbReference>
<dbReference type="InterPro" id="IPR006674">
    <property type="entry name" value="HD_domain"/>
</dbReference>
<evidence type="ECO:0000313" key="3">
    <source>
        <dbReference type="Proteomes" id="UP000627781"/>
    </source>
</evidence>
<sequence>MYINEDEIVSLTDEYGGQWGINHTKRLLQIISVISEGLQYNREAVWVAAYLHDWGGYAKWFTPDIEHPIRSKQLAEEFLVNKGYKKELLELILECIEFHHSDNHNRSIEAMLLSDADKLDLLGIVGMLREFSMKPRDLRRAYETVISRKSKLPGVLCLKKSREIAEKRVKLMDELIKEFNEETFGYF</sequence>
<dbReference type="PANTHER" id="PTHR33594">
    <property type="entry name" value="SUPERFAMILY HYDROLASE, PUTATIVE (AFU_ORTHOLOGUE AFUA_1G03035)-RELATED"/>
    <property type="match status" value="1"/>
</dbReference>